<evidence type="ECO:0000256" key="2">
    <source>
        <dbReference type="ARBA" id="ARBA00023015"/>
    </source>
</evidence>
<dbReference type="RefSeq" id="XP_018821264.1">
    <property type="nucleotide sequence ID" value="XM_018965719.2"/>
</dbReference>
<evidence type="ECO:0000313" key="6">
    <source>
        <dbReference type="RefSeq" id="XP_018821264.1"/>
    </source>
</evidence>
<accession>A0A2I4EPE2</accession>
<keyword evidence="3" id="KW-0804">Transcription</keyword>
<sequence>MKKTGSNHDATKPNRKTVERNRRIHMKGLCFKLASLIPDDLHYIKPARNMVSQQDKLDYATRYITQLRERIEKLKRKKEQIAVSLGTGGCNMIDDTGNGSWLPVVDLRDLGSSIEVILISGLQKNFMYEVTCILQEEGAEVVSGSFSTVGDKIFHTVHAQPKISRIGVETSRVWQRLQELKN</sequence>
<dbReference type="PANTHER" id="PTHR13935:SF46">
    <property type="entry name" value="TRANSCRIPTION FACTOR BHLH167-RELATED"/>
    <property type="match status" value="1"/>
</dbReference>
<dbReference type="Proteomes" id="UP000235220">
    <property type="component" value="Chromosome 2"/>
</dbReference>
<dbReference type="KEGG" id="jre:108991468"/>
<keyword evidence="4" id="KW-0539">Nucleus</keyword>
<dbReference type="SUPFAM" id="SSF47459">
    <property type="entry name" value="HLH, helix-loop-helix DNA-binding domain"/>
    <property type="match status" value="1"/>
</dbReference>
<dbReference type="InterPro" id="IPR036638">
    <property type="entry name" value="HLH_DNA-bd_sf"/>
</dbReference>
<dbReference type="GO" id="GO:0000977">
    <property type="term" value="F:RNA polymerase II transcription regulatory region sequence-specific DNA binding"/>
    <property type="evidence" value="ECO:0000318"/>
    <property type="project" value="GO_Central"/>
</dbReference>
<keyword evidence="2" id="KW-0805">Transcription regulation</keyword>
<evidence type="ECO:0000256" key="3">
    <source>
        <dbReference type="ARBA" id="ARBA00023163"/>
    </source>
</evidence>
<dbReference type="PANTHER" id="PTHR13935">
    <property type="entry name" value="ACHAETE-SCUTE TRANSCRIPTION FACTOR-RELATED"/>
    <property type="match status" value="1"/>
</dbReference>
<reference evidence="6" key="1">
    <citation type="submission" date="2025-08" db="UniProtKB">
        <authorList>
            <consortium name="RefSeq"/>
        </authorList>
    </citation>
    <scope>IDENTIFICATION</scope>
    <source>
        <tissue evidence="6">Leaves</tissue>
    </source>
</reference>
<dbReference type="AlphaFoldDB" id="A0A2I4EPE2"/>
<dbReference type="GO" id="GO:0000981">
    <property type="term" value="F:DNA-binding transcription factor activity, RNA polymerase II-specific"/>
    <property type="evidence" value="ECO:0000318"/>
    <property type="project" value="GO_Central"/>
</dbReference>
<dbReference type="OrthoDB" id="1870484at2759"/>
<evidence type="ECO:0000256" key="1">
    <source>
        <dbReference type="ARBA" id="ARBA00004123"/>
    </source>
</evidence>
<proteinExistence type="predicted"/>
<dbReference type="GeneID" id="108991468"/>
<name>A0A2I4EPE2_JUGRE</name>
<dbReference type="Gramene" id="Jr02_03590_p1">
    <property type="protein sequence ID" value="cds.Jr02_03590_p1"/>
    <property type="gene ID" value="Jr02_03590"/>
</dbReference>
<organism evidence="5 6">
    <name type="scientific">Juglans regia</name>
    <name type="common">English walnut</name>
    <dbReference type="NCBI Taxonomy" id="51240"/>
    <lineage>
        <taxon>Eukaryota</taxon>
        <taxon>Viridiplantae</taxon>
        <taxon>Streptophyta</taxon>
        <taxon>Embryophyta</taxon>
        <taxon>Tracheophyta</taxon>
        <taxon>Spermatophyta</taxon>
        <taxon>Magnoliopsida</taxon>
        <taxon>eudicotyledons</taxon>
        <taxon>Gunneridae</taxon>
        <taxon>Pentapetalae</taxon>
        <taxon>rosids</taxon>
        <taxon>fabids</taxon>
        <taxon>Fagales</taxon>
        <taxon>Juglandaceae</taxon>
        <taxon>Juglans</taxon>
    </lineage>
</organism>
<protein>
    <submittedName>
        <fullName evidence="6">Transcription factor bHLH162-like</fullName>
    </submittedName>
</protein>
<dbReference type="GO" id="GO:0046983">
    <property type="term" value="F:protein dimerization activity"/>
    <property type="evidence" value="ECO:0007669"/>
    <property type="project" value="InterPro"/>
</dbReference>
<gene>
    <name evidence="6" type="primary">LOC108991468</name>
</gene>
<evidence type="ECO:0000256" key="4">
    <source>
        <dbReference type="ARBA" id="ARBA00023242"/>
    </source>
</evidence>
<dbReference type="Gene3D" id="4.10.280.10">
    <property type="entry name" value="Helix-loop-helix DNA-binding domain"/>
    <property type="match status" value="1"/>
</dbReference>
<dbReference type="InterPro" id="IPR015660">
    <property type="entry name" value="MASH1/Ascl1a-like"/>
</dbReference>
<dbReference type="GO" id="GO:0006357">
    <property type="term" value="P:regulation of transcription by RNA polymerase II"/>
    <property type="evidence" value="ECO:0000318"/>
    <property type="project" value="GO_Central"/>
</dbReference>
<evidence type="ECO:0000313" key="5">
    <source>
        <dbReference type="Proteomes" id="UP000235220"/>
    </source>
</evidence>
<dbReference type="STRING" id="51240.A0A2I4EPE2"/>
<keyword evidence="5" id="KW-1185">Reference proteome</keyword>
<comment type="subcellular location">
    <subcellularLocation>
        <location evidence="1">Nucleus</location>
    </subcellularLocation>
</comment>
<dbReference type="GO" id="GO:0090575">
    <property type="term" value="C:RNA polymerase II transcription regulator complex"/>
    <property type="evidence" value="ECO:0000318"/>
    <property type="project" value="GO_Central"/>
</dbReference>